<accession>A0A565CLW5</accession>
<dbReference type="Pfam" id="PF14416">
    <property type="entry name" value="PMR5N"/>
    <property type="match status" value="1"/>
</dbReference>
<keyword evidence="10" id="KW-1185">Reference proteome</keyword>
<evidence type="ECO:0000256" key="1">
    <source>
        <dbReference type="ARBA" id="ARBA00004167"/>
    </source>
</evidence>
<dbReference type="InterPro" id="IPR029962">
    <property type="entry name" value="TBL"/>
</dbReference>
<dbReference type="InterPro" id="IPR025846">
    <property type="entry name" value="TBL_N"/>
</dbReference>
<dbReference type="OrthoDB" id="630188at2759"/>
<sequence length="421" mass="48733">MELLHSATFPSKQRLLIVVTIAITLFTCIPHVYSFAEDPNFLLKQQEPPSQTSTIPKLQNGDVTTHENCDIFSGEWVPNPEGPYYSNTTCYAIPEYQNCMKYGRPDTDFMKWKWRPDGCEDAVPVFDPLRFLELMRGKTMAIVGDSVSNNHVNSLICLLSQVEYPVDTSVVPGYNFKRWTYKTYNFTIATFWSTFLVKSRPNPTLPRLTDLFDVYHDEVDERWTTAIGEFDYVIMSSGHWHFRASIYYKNRTIVGCHFCQLPNITDLTLLYGYRRAFRTAFDAFLTLENFKGVLYLRTFAPSHYEGALWNEGGDCLRKQPHQRNATQDEMTVKLHKIQLEEFWRAEKEAKKKGMRLRLLDTTQAMWLRPDGHSGRYGHLPEASGRSDCVHWCLPGPIDILNDFLLAMIEREQDKGSLAQVL</sequence>
<organism evidence="9 10">
    <name type="scientific">Arabis nemorensis</name>
    <dbReference type="NCBI Taxonomy" id="586526"/>
    <lineage>
        <taxon>Eukaryota</taxon>
        <taxon>Viridiplantae</taxon>
        <taxon>Streptophyta</taxon>
        <taxon>Embryophyta</taxon>
        <taxon>Tracheophyta</taxon>
        <taxon>Spermatophyta</taxon>
        <taxon>Magnoliopsida</taxon>
        <taxon>eudicotyledons</taxon>
        <taxon>Gunneridae</taxon>
        <taxon>Pentapetalae</taxon>
        <taxon>rosids</taxon>
        <taxon>malvids</taxon>
        <taxon>Brassicales</taxon>
        <taxon>Brassicaceae</taxon>
        <taxon>Arabideae</taxon>
        <taxon>Arabis</taxon>
    </lineage>
</organism>
<evidence type="ECO:0000256" key="6">
    <source>
        <dbReference type="ARBA" id="ARBA00023136"/>
    </source>
</evidence>
<keyword evidence="4" id="KW-0735">Signal-anchor</keyword>
<protein>
    <submittedName>
        <fullName evidence="9">Uncharacterized protein</fullName>
    </submittedName>
</protein>
<evidence type="ECO:0000313" key="9">
    <source>
        <dbReference type="EMBL" id="VVB14665.1"/>
    </source>
</evidence>
<comment type="caution">
    <text evidence="9">The sequence shown here is derived from an EMBL/GenBank/DDBJ whole genome shotgun (WGS) entry which is preliminary data.</text>
</comment>
<name>A0A565CLW5_9BRAS</name>
<reference evidence="9" key="1">
    <citation type="submission" date="2019-07" db="EMBL/GenBank/DDBJ databases">
        <authorList>
            <person name="Dittberner H."/>
        </authorList>
    </citation>
    <scope>NUCLEOTIDE SEQUENCE [LARGE SCALE GENOMIC DNA]</scope>
</reference>
<evidence type="ECO:0000256" key="2">
    <source>
        <dbReference type="ARBA" id="ARBA00007727"/>
    </source>
</evidence>
<dbReference type="GO" id="GO:0005794">
    <property type="term" value="C:Golgi apparatus"/>
    <property type="evidence" value="ECO:0007669"/>
    <property type="project" value="TreeGrafter"/>
</dbReference>
<comment type="similarity">
    <text evidence="2">Belongs to the PC-esterase family. TBL subfamily.</text>
</comment>
<evidence type="ECO:0000256" key="5">
    <source>
        <dbReference type="ARBA" id="ARBA00022989"/>
    </source>
</evidence>
<comment type="subcellular location">
    <subcellularLocation>
        <location evidence="1">Membrane</location>
        <topology evidence="1">Single-pass membrane protein</topology>
    </subcellularLocation>
</comment>
<feature type="domain" description="Trichome birefringence-like C-terminal" evidence="7">
    <location>
        <begin position="123"/>
        <end position="407"/>
    </location>
</feature>
<dbReference type="Pfam" id="PF13839">
    <property type="entry name" value="PC-Esterase"/>
    <property type="match status" value="1"/>
</dbReference>
<evidence type="ECO:0000313" key="10">
    <source>
        <dbReference type="Proteomes" id="UP000489600"/>
    </source>
</evidence>
<dbReference type="Proteomes" id="UP000489600">
    <property type="component" value="Unassembled WGS sequence"/>
</dbReference>
<dbReference type="AlphaFoldDB" id="A0A565CLW5"/>
<dbReference type="GO" id="GO:0016413">
    <property type="term" value="F:O-acetyltransferase activity"/>
    <property type="evidence" value="ECO:0007669"/>
    <property type="project" value="InterPro"/>
</dbReference>
<dbReference type="GO" id="GO:0016020">
    <property type="term" value="C:membrane"/>
    <property type="evidence" value="ECO:0007669"/>
    <property type="project" value="UniProtKB-SubCell"/>
</dbReference>
<gene>
    <name evidence="9" type="ORF">ANE_LOCUS25109</name>
</gene>
<evidence type="ECO:0000256" key="4">
    <source>
        <dbReference type="ARBA" id="ARBA00022968"/>
    </source>
</evidence>
<evidence type="ECO:0000259" key="7">
    <source>
        <dbReference type="Pfam" id="PF13839"/>
    </source>
</evidence>
<proteinExistence type="inferred from homology"/>
<evidence type="ECO:0000259" key="8">
    <source>
        <dbReference type="Pfam" id="PF14416"/>
    </source>
</evidence>
<dbReference type="PANTHER" id="PTHR32285:SF48">
    <property type="entry name" value="PROTEIN TRICHOME BIREFRINGENCE-LIKE 19"/>
    <property type="match status" value="1"/>
</dbReference>
<keyword evidence="3" id="KW-0812">Transmembrane</keyword>
<keyword evidence="6" id="KW-0472">Membrane</keyword>
<feature type="domain" description="Trichome birefringence-like N-terminal" evidence="8">
    <location>
        <begin position="67"/>
        <end position="120"/>
    </location>
</feature>
<keyword evidence="5" id="KW-1133">Transmembrane helix</keyword>
<dbReference type="InterPro" id="IPR026057">
    <property type="entry name" value="TBL_C"/>
</dbReference>
<dbReference type="EMBL" id="CABITT030000008">
    <property type="protein sequence ID" value="VVB14665.1"/>
    <property type="molecule type" value="Genomic_DNA"/>
</dbReference>
<evidence type="ECO:0000256" key="3">
    <source>
        <dbReference type="ARBA" id="ARBA00022692"/>
    </source>
</evidence>
<dbReference type="PANTHER" id="PTHR32285">
    <property type="entry name" value="PROTEIN TRICHOME BIREFRINGENCE-LIKE 9-RELATED"/>
    <property type="match status" value="1"/>
</dbReference>